<sequence>MMTLPRVFSSFAQGNCTSVENGTLQDISASSWTRLHCFAGRSGGESPGHHPPVPGERTAYSLSQPHGLVHHASECQPRIIRRVKSPAQPLRQETARRGWERRPFVQERPLPRRKVSSHASLLVEARRPWKERNAHCVSCCGPAGVCGYGEDFCGVGCTSNCDALAMCGNFSEGGNTKCGMNLCCSWGGWCGTSEVHCIGPNKFTPCQEGFGSCEIIRPKTCGEGSGSTKGRTIGYYLASNSRDRLCNRVFPKDINAEDYTHLFFSFASIDPNTFRIRPWDDADIPLMEDFTALNTNTWIAVGGYTFSNNGTTHTTWSDLCSTAENRAAFIQSTADFMDKYGFTGVDLDWEYPVEPKRGGSKGDTENFTKLVREMREAYGNKYGISLTLAPDYWYLRYFDAEGMQPYVDFFGFMAYDLHGSWDSDVLTLGSLVRGQADVREIYNGENTLPLWYANLDPAKINFGLAWYGRGYTLSDPSCNTLGCPFAGPSKRAECTGQDGVMSLLEIKKLIKEKNLTPRLNTDSMMKELIWDDQWIGYDDEETHEMKRNFANNLCFGGTMAWSVDFNSGTGDGDSAPISTDGR</sequence>
<feature type="non-terminal residue" evidence="7">
    <location>
        <position position="582"/>
    </location>
</feature>
<feature type="domain" description="GH18" evidence="6">
    <location>
        <begin position="230"/>
        <end position="582"/>
    </location>
</feature>
<evidence type="ECO:0000256" key="4">
    <source>
        <dbReference type="PROSITE-ProRule" id="PRU00261"/>
    </source>
</evidence>
<dbReference type="InterPro" id="IPR001223">
    <property type="entry name" value="Glyco_hydro18_cat"/>
</dbReference>
<dbReference type="EC" id="3.2.1.14" evidence="2"/>
<dbReference type="GO" id="GO:0005975">
    <property type="term" value="P:carbohydrate metabolic process"/>
    <property type="evidence" value="ECO:0007669"/>
    <property type="project" value="InterPro"/>
</dbReference>
<dbReference type="PANTHER" id="PTHR11177">
    <property type="entry name" value="CHITINASE"/>
    <property type="match status" value="1"/>
</dbReference>
<keyword evidence="4" id="KW-1015">Disulfide bond</keyword>
<dbReference type="RefSeq" id="XP_018382746.1">
    <property type="nucleotide sequence ID" value="XM_018536473.1"/>
</dbReference>
<evidence type="ECO:0000313" key="8">
    <source>
        <dbReference type="Proteomes" id="UP000077248"/>
    </source>
</evidence>
<dbReference type="KEGG" id="aalt:CC77DRAFT_995954"/>
<organism evidence="7 8">
    <name type="scientific">Alternaria alternata</name>
    <name type="common">Alternaria rot fungus</name>
    <name type="synonym">Torula alternata</name>
    <dbReference type="NCBI Taxonomy" id="5599"/>
    <lineage>
        <taxon>Eukaryota</taxon>
        <taxon>Fungi</taxon>
        <taxon>Dikarya</taxon>
        <taxon>Ascomycota</taxon>
        <taxon>Pezizomycotina</taxon>
        <taxon>Dothideomycetes</taxon>
        <taxon>Pleosporomycetidae</taxon>
        <taxon>Pleosporales</taxon>
        <taxon>Pleosporineae</taxon>
        <taxon>Pleosporaceae</taxon>
        <taxon>Alternaria</taxon>
        <taxon>Alternaria sect. Alternaria</taxon>
        <taxon>Alternaria alternata complex</taxon>
    </lineage>
</organism>
<dbReference type="SUPFAM" id="SSF57016">
    <property type="entry name" value="Plant lectins/antimicrobial peptides"/>
    <property type="match status" value="2"/>
</dbReference>
<dbReference type="InterPro" id="IPR001002">
    <property type="entry name" value="Chitin-bd_1"/>
</dbReference>
<dbReference type="SUPFAM" id="SSF54556">
    <property type="entry name" value="Chitinase insertion domain"/>
    <property type="match status" value="1"/>
</dbReference>
<dbReference type="OMA" id="NTWIAVG"/>
<keyword evidence="8" id="KW-1185">Reference proteome</keyword>
<dbReference type="GeneID" id="29122067"/>
<dbReference type="GO" id="GO:0008843">
    <property type="term" value="F:endochitinase activity"/>
    <property type="evidence" value="ECO:0007669"/>
    <property type="project" value="UniProtKB-EC"/>
</dbReference>
<dbReference type="Gene3D" id="3.20.20.80">
    <property type="entry name" value="Glycosidases"/>
    <property type="match status" value="1"/>
</dbReference>
<comment type="caution">
    <text evidence="4">Lacks conserved residue(s) required for the propagation of feature annotation.</text>
</comment>
<feature type="domain" description="Chitin-binding type-1" evidence="5">
    <location>
        <begin position="164"/>
        <end position="215"/>
    </location>
</feature>
<evidence type="ECO:0000256" key="3">
    <source>
        <dbReference type="ARBA" id="ARBA00022669"/>
    </source>
</evidence>
<dbReference type="VEuPathDB" id="FungiDB:CC77DRAFT_995954"/>
<evidence type="ECO:0000256" key="1">
    <source>
        <dbReference type="ARBA" id="ARBA00008682"/>
    </source>
</evidence>
<proteinExistence type="inferred from homology"/>
<protein>
    <recommendedName>
        <fullName evidence="2">chitinase</fullName>
        <ecNumber evidence="2">3.2.1.14</ecNumber>
    </recommendedName>
</protein>
<dbReference type="AlphaFoldDB" id="A0A177DC99"/>
<gene>
    <name evidence="7" type="ORF">CC77DRAFT_995954</name>
</gene>
<evidence type="ECO:0000256" key="2">
    <source>
        <dbReference type="ARBA" id="ARBA00012729"/>
    </source>
</evidence>
<dbReference type="InterPro" id="IPR029070">
    <property type="entry name" value="Chitinase_insertion_sf"/>
</dbReference>
<dbReference type="SUPFAM" id="SSF51445">
    <property type="entry name" value="(Trans)glycosidases"/>
    <property type="match status" value="1"/>
</dbReference>
<dbReference type="InterPro" id="IPR011583">
    <property type="entry name" value="Chitinase_II/V-like_cat"/>
</dbReference>
<comment type="similarity">
    <text evidence="1">Belongs to the glycosyl hydrolase 18 family. Chitinase class V subfamily.</text>
</comment>
<dbReference type="Gene3D" id="3.10.50.10">
    <property type="match status" value="1"/>
</dbReference>
<dbReference type="Gene3D" id="3.30.60.10">
    <property type="entry name" value="Endochitinase-like"/>
    <property type="match status" value="1"/>
</dbReference>
<dbReference type="SMART" id="SM00636">
    <property type="entry name" value="Glyco_18"/>
    <property type="match status" value="1"/>
</dbReference>
<evidence type="ECO:0000313" key="7">
    <source>
        <dbReference type="EMBL" id="OAG17325.1"/>
    </source>
</evidence>
<keyword evidence="7" id="KW-0378">Hydrolase</keyword>
<dbReference type="STRING" id="5599.A0A177DC99"/>
<keyword evidence="3 4" id="KW-0147">Chitin-binding</keyword>
<dbReference type="InterPro" id="IPR017853">
    <property type="entry name" value="GH"/>
</dbReference>
<dbReference type="SMART" id="SM00270">
    <property type="entry name" value="ChtBD1"/>
    <property type="match status" value="2"/>
</dbReference>
<feature type="disulfide bond" evidence="4">
    <location>
        <begin position="183"/>
        <end position="197"/>
    </location>
</feature>
<feature type="disulfide bond" evidence="4">
    <location>
        <begin position="178"/>
        <end position="190"/>
    </location>
</feature>
<dbReference type="InterPro" id="IPR050314">
    <property type="entry name" value="Glycosyl_Hydrlase_18"/>
</dbReference>
<dbReference type="EMBL" id="KV441487">
    <property type="protein sequence ID" value="OAG17325.1"/>
    <property type="molecule type" value="Genomic_DNA"/>
</dbReference>
<dbReference type="InterPro" id="IPR036861">
    <property type="entry name" value="Endochitinase-like_sf"/>
</dbReference>
<dbReference type="Proteomes" id="UP000077248">
    <property type="component" value="Unassembled WGS sequence"/>
</dbReference>
<dbReference type="GO" id="GO:0008061">
    <property type="term" value="F:chitin binding"/>
    <property type="evidence" value="ECO:0007669"/>
    <property type="project" value="UniProtKB-UniRule"/>
</dbReference>
<dbReference type="PROSITE" id="PS50941">
    <property type="entry name" value="CHIT_BIND_I_2"/>
    <property type="match status" value="1"/>
</dbReference>
<evidence type="ECO:0000259" key="5">
    <source>
        <dbReference type="PROSITE" id="PS50941"/>
    </source>
</evidence>
<dbReference type="CDD" id="cd00035">
    <property type="entry name" value="ChtBD1"/>
    <property type="match status" value="1"/>
</dbReference>
<dbReference type="Pfam" id="PF00704">
    <property type="entry name" value="Glyco_hydro_18"/>
    <property type="match status" value="1"/>
</dbReference>
<dbReference type="PANTHER" id="PTHR11177:SF333">
    <property type="entry name" value="CHITINASE"/>
    <property type="match status" value="1"/>
</dbReference>
<dbReference type="PROSITE" id="PS51910">
    <property type="entry name" value="GH18_2"/>
    <property type="match status" value="1"/>
</dbReference>
<accession>A0A177DC99</accession>
<reference evidence="7 8" key="1">
    <citation type="submission" date="2016-05" db="EMBL/GenBank/DDBJ databases">
        <title>Comparative analysis of secretome profiles of manganese(II)-oxidizing ascomycete fungi.</title>
        <authorList>
            <consortium name="DOE Joint Genome Institute"/>
            <person name="Zeiner C.A."/>
            <person name="Purvine S.O."/>
            <person name="Zink E.M."/>
            <person name="Wu S."/>
            <person name="Pasa-Tolic L."/>
            <person name="Chaput D.L."/>
            <person name="Haridas S."/>
            <person name="Grigoriev I.V."/>
            <person name="Santelli C.M."/>
            <person name="Hansel C.M."/>
        </authorList>
    </citation>
    <scope>NUCLEOTIDE SEQUENCE [LARGE SCALE GENOMIC DNA]</scope>
    <source>
        <strain evidence="7 8">SRC1lrK2f</strain>
    </source>
</reference>
<evidence type="ECO:0000259" key="6">
    <source>
        <dbReference type="PROSITE" id="PS51910"/>
    </source>
</evidence>
<name>A0A177DC99_ALTAL</name>